<comment type="subcellular location">
    <subcellularLocation>
        <location evidence="1">Cytoplasm</location>
    </subcellularLocation>
</comment>
<name>A0AAF0ZVF2_SOLVR</name>
<dbReference type="Pfam" id="PF17862">
    <property type="entry name" value="AAA_lid_3"/>
    <property type="match status" value="1"/>
</dbReference>
<feature type="compositionally biased region" description="Basic and acidic residues" evidence="5">
    <location>
        <begin position="338"/>
        <end position="349"/>
    </location>
</feature>
<sequence>MPERGRSGGRGPLSVKLRRRIVSCKNNCIADEELVDHLRKSFRADYYNLQLQPFTSQVQNILQLINPPIKKPKTDSTEQILDGDGELSTLASISESDDSYSCGEKPDLMQIMLRNTYNQKANSIPKSKKIEYDANSISKSIFFEYDVIHDSNEDGKGKKIDVVKRDLSKLLGIGDSDRNGGTMFKDLGGMDEVLEELKMDIMVPLYHPQATRYLGIRPVSGVLFHGPPGCGKTKLAHAIANEARVPFYKLSATELVSGVSGEIDSFILLNSDSIFASIIYQRIGASEENIRELFLKAHRTAPSIVFIDEIDAIASKRENAQREMERRIVTQLMTCMDESHRPVKPDDNAKGTTLPTDKKNTEAESDDEPGYVLVIGATNRPDAIDPGLRRPGRFDREYALGIPDENARMQILSVLTRNLRVEGAFDLMKIATSTPGFVGADLASLTNKAGNLVLKRIMDARKVELSRESVDGEDAEEWWRKPLSPEEKEKLSINMADFEEAAKLVQPSSRREGFSVVPNVKWEDVGGLDPLRHEFERYIVRRIKNPKDYMGFGVDLETGFLLYGPPGCGKTLIAKAVANEAGANFIHIKGPEVLNKFVGQSELNIRTIFNNARTCSPCIVFFDEMDSLTTERDKEETGTVERILTQLLTELDGGEERKGVYVIGATNRPNVMDKALLRPGRLGRLLYVPLPTPDQRVLILKALARKKPIDSSVDLVSIGRDNACKRLSGADLSSLMNEAAMLALEDNLAAIDTGCGDTSSTIKESHFKRALKKISPSVSKEVKLIR</sequence>
<evidence type="ECO:0000256" key="4">
    <source>
        <dbReference type="ARBA" id="ARBA00022840"/>
    </source>
</evidence>
<dbReference type="Gene3D" id="1.10.8.60">
    <property type="match status" value="2"/>
</dbReference>
<dbReference type="GO" id="GO:0005524">
    <property type="term" value="F:ATP binding"/>
    <property type="evidence" value="ECO:0007669"/>
    <property type="project" value="UniProtKB-KW"/>
</dbReference>
<dbReference type="FunFam" id="3.40.50.300:FF:001985">
    <property type="entry name" value="Chromosome 9, whole genome shotgun sequence"/>
    <property type="match status" value="1"/>
</dbReference>
<dbReference type="InterPro" id="IPR003593">
    <property type="entry name" value="AAA+_ATPase"/>
</dbReference>
<dbReference type="PANTHER" id="PTHR48470">
    <property type="entry name" value="CELL DIVISION CONTROL PROTEIN 48 C ISOFORM 1"/>
    <property type="match status" value="1"/>
</dbReference>
<evidence type="ECO:0000259" key="6">
    <source>
        <dbReference type="SMART" id="SM00382"/>
    </source>
</evidence>
<dbReference type="SUPFAM" id="SSF52540">
    <property type="entry name" value="P-loop containing nucleoside triphosphate hydrolases"/>
    <property type="match status" value="2"/>
</dbReference>
<dbReference type="FunFam" id="1.10.8.60:FF:000109">
    <property type="entry name" value="Cell division control protein 48 homolog C"/>
    <property type="match status" value="1"/>
</dbReference>
<accession>A0AAF0ZVF2</accession>
<keyword evidence="4" id="KW-0067">ATP-binding</keyword>
<evidence type="ECO:0000313" key="7">
    <source>
        <dbReference type="EMBL" id="WMV53912.1"/>
    </source>
</evidence>
<dbReference type="PANTHER" id="PTHR48470:SF1">
    <property type="entry name" value="CELL DIVISION CONTROL PROTEIN 48 C ISOFORM 1"/>
    <property type="match status" value="1"/>
</dbReference>
<dbReference type="GO" id="GO:0005737">
    <property type="term" value="C:cytoplasm"/>
    <property type="evidence" value="ECO:0007669"/>
    <property type="project" value="UniProtKB-SubCell"/>
</dbReference>
<dbReference type="Pfam" id="PF00004">
    <property type="entry name" value="AAA"/>
    <property type="match status" value="2"/>
</dbReference>
<feature type="domain" description="AAA+ ATPase" evidence="6">
    <location>
        <begin position="556"/>
        <end position="692"/>
    </location>
</feature>
<keyword evidence="8" id="KW-1185">Reference proteome</keyword>
<dbReference type="PROSITE" id="PS00674">
    <property type="entry name" value="AAA"/>
    <property type="match status" value="1"/>
</dbReference>
<evidence type="ECO:0000313" key="8">
    <source>
        <dbReference type="Proteomes" id="UP001234989"/>
    </source>
</evidence>
<proteinExistence type="predicted"/>
<dbReference type="AlphaFoldDB" id="A0AAF0ZVF2"/>
<reference evidence="7" key="1">
    <citation type="submission" date="2023-08" db="EMBL/GenBank/DDBJ databases">
        <title>A de novo genome assembly of Solanum verrucosum Schlechtendal, a Mexican diploid species geographically isolated from the other diploid A-genome species in potato relatives.</title>
        <authorList>
            <person name="Hosaka K."/>
        </authorList>
    </citation>
    <scope>NUCLEOTIDE SEQUENCE</scope>
    <source>
        <tissue evidence="7">Young leaves</tissue>
    </source>
</reference>
<evidence type="ECO:0000256" key="1">
    <source>
        <dbReference type="ARBA" id="ARBA00004496"/>
    </source>
</evidence>
<dbReference type="InterPro" id="IPR003960">
    <property type="entry name" value="ATPase_AAA_CS"/>
</dbReference>
<dbReference type="InterPro" id="IPR027417">
    <property type="entry name" value="P-loop_NTPase"/>
</dbReference>
<dbReference type="InterPro" id="IPR041569">
    <property type="entry name" value="AAA_lid_3"/>
</dbReference>
<protein>
    <recommendedName>
        <fullName evidence="6">AAA+ ATPase domain-containing protein</fullName>
    </recommendedName>
</protein>
<feature type="domain" description="AAA+ ATPase" evidence="6">
    <location>
        <begin position="218"/>
        <end position="404"/>
    </location>
</feature>
<gene>
    <name evidence="7" type="ORF">MTR67_047297</name>
</gene>
<dbReference type="FunFam" id="3.40.50.300:FF:000567">
    <property type="entry name" value="ATPase, AAA family protein"/>
    <property type="match status" value="1"/>
</dbReference>
<evidence type="ECO:0000256" key="2">
    <source>
        <dbReference type="ARBA" id="ARBA00022490"/>
    </source>
</evidence>
<organism evidence="7 8">
    <name type="scientific">Solanum verrucosum</name>
    <dbReference type="NCBI Taxonomy" id="315347"/>
    <lineage>
        <taxon>Eukaryota</taxon>
        <taxon>Viridiplantae</taxon>
        <taxon>Streptophyta</taxon>
        <taxon>Embryophyta</taxon>
        <taxon>Tracheophyta</taxon>
        <taxon>Spermatophyta</taxon>
        <taxon>Magnoliopsida</taxon>
        <taxon>eudicotyledons</taxon>
        <taxon>Gunneridae</taxon>
        <taxon>Pentapetalae</taxon>
        <taxon>asterids</taxon>
        <taxon>lamiids</taxon>
        <taxon>Solanales</taxon>
        <taxon>Solanaceae</taxon>
        <taxon>Solanoideae</taxon>
        <taxon>Solaneae</taxon>
        <taxon>Solanum</taxon>
    </lineage>
</organism>
<dbReference type="EMBL" id="CP133622">
    <property type="protein sequence ID" value="WMV53912.1"/>
    <property type="molecule type" value="Genomic_DNA"/>
</dbReference>
<dbReference type="GO" id="GO:0016887">
    <property type="term" value="F:ATP hydrolysis activity"/>
    <property type="evidence" value="ECO:0007669"/>
    <property type="project" value="InterPro"/>
</dbReference>
<dbReference type="InterPro" id="IPR003959">
    <property type="entry name" value="ATPase_AAA_core"/>
</dbReference>
<evidence type="ECO:0000256" key="5">
    <source>
        <dbReference type="SAM" id="MobiDB-lite"/>
    </source>
</evidence>
<dbReference type="SMART" id="SM00382">
    <property type="entry name" value="AAA"/>
    <property type="match status" value="2"/>
</dbReference>
<feature type="region of interest" description="Disordered" evidence="5">
    <location>
        <begin position="338"/>
        <end position="367"/>
    </location>
</feature>
<dbReference type="Gene3D" id="3.40.50.300">
    <property type="entry name" value="P-loop containing nucleotide triphosphate hydrolases"/>
    <property type="match status" value="2"/>
</dbReference>
<dbReference type="InterPro" id="IPR055278">
    <property type="entry name" value="CDC48c"/>
</dbReference>
<keyword evidence="2" id="KW-0963">Cytoplasm</keyword>
<dbReference type="Proteomes" id="UP001234989">
    <property type="component" value="Chromosome 11"/>
</dbReference>
<keyword evidence="3" id="KW-0547">Nucleotide-binding</keyword>
<evidence type="ECO:0000256" key="3">
    <source>
        <dbReference type="ARBA" id="ARBA00022741"/>
    </source>
</evidence>